<dbReference type="AlphaFoldDB" id="W2CG19"/>
<reference evidence="1 2" key="1">
    <citation type="submission" date="2013-11" db="EMBL/GenBank/DDBJ databases">
        <title>Single cell genomics of uncultured Tannerella BU063 (oral taxon 286).</title>
        <authorList>
            <person name="Beall C.J."/>
            <person name="Campbell A.G."/>
            <person name="Griffen A.L."/>
            <person name="Podar M."/>
            <person name="Leys E.J."/>
        </authorList>
    </citation>
    <scope>NUCLEOTIDE SEQUENCE [LARGE SCALE GENOMIC DNA]</scope>
    <source>
        <strain evidence="1">Cell 1/3</strain>
    </source>
</reference>
<dbReference type="InterPro" id="IPR026906">
    <property type="entry name" value="LRR_5"/>
</dbReference>
<dbReference type="Gene3D" id="3.80.10.10">
    <property type="entry name" value="Ribonuclease Inhibitor"/>
    <property type="match status" value="2"/>
</dbReference>
<dbReference type="Proteomes" id="UP000034982">
    <property type="component" value="Unassembled WGS sequence"/>
</dbReference>
<dbReference type="InterPro" id="IPR053139">
    <property type="entry name" value="Surface_bspA-like"/>
</dbReference>
<evidence type="ECO:0008006" key="3">
    <source>
        <dbReference type="Google" id="ProtNLM"/>
    </source>
</evidence>
<sequence length="560" mass="60186">MSTGAATVQAQSPTSGTAGPLTWKYDTDMRILTISGKGEMPDYDWEHPAPWEEHNREMLILVIEEGITRIGNQAFENAGNLISVILPKTVTRIGNDAFGFCGSLLMVTIPAGVTQIGDRAFIYCSNLAMATLPVTLQEIGENAFVQCRKLTSVAIPAEVKTIGAGAFAGCINVSAITVEAGNAHYVSVDGVLLNKEKTQLVQYPAGRAATSYVIPKEVTSIEAGAFGAAEKLTAITIPVGIVSIGRRAFEFCFALTTISIPATVKTIEANAFGYCQELTEIKVEAANTAYTSVDGVLFDKAKKTLITYPGGRKTTTYVIPYGVTNIESYAFEYTQNLTSITIPTSVKKIGLAAFASSVLTSVVIPEGVDTISDMTFRWCFNLRSVTLPASIKMIEFDAFTGCKKLEEMTVKAKTPPIVDNLVFALVPVANVTLTVPKGSKAAYAAAPVWKEFKQISESTVGNVALPEARIYAAGGRLYLTLQTAAPVGVSIPSTVCSSARSRLRRVRRRSRCLKACILSGSANAPRRCLLTKELKPGDRASGYRARVARLFIFILYITQS</sequence>
<dbReference type="Pfam" id="PF13306">
    <property type="entry name" value="LRR_5"/>
    <property type="match status" value="3"/>
</dbReference>
<comment type="caution">
    <text evidence="1">The sequence shown here is derived from an EMBL/GenBank/DDBJ whole genome shotgun (WGS) entry which is preliminary data.</text>
</comment>
<dbReference type="SUPFAM" id="SSF52058">
    <property type="entry name" value="L domain-like"/>
    <property type="match status" value="2"/>
</dbReference>
<dbReference type="InterPro" id="IPR032675">
    <property type="entry name" value="LRR_dom_sf"/>
</dbReference>
<protein>
    <recommendedName>
        <fullName evidence="3">Cell surface protein</fullName>
    </recommendedName>
</protein>
<name>W2CG19_9BACT</name>
<gene>
    <name evidence="1" type="ORF">T230_14025</name>
</gene>
<evidence type="ECO:0000313" key="1">
    <source>
        <dbReference type="EMBL" id="ETK06164.1"/>
    </source>
</evidence>
<dbReference type="PATRIC" id="fig|1411022.3.peg.1847"/>
<dbReference type="PANTHER" id="PTHR45661:SF3">
    <property type="entry name" value="IG-LIKE DOMAIN-CONTAINING PROTEIN"/>
    <property type="match status" value="1"/>
</dbReference>
<accession>W2CG19</accession>
<organism evidence="1 2">
    <name type="scientific">Tannerella sp. oral taxon BU063 isolate Cell 1/3</name>
    <dbReference type="NCBI Taxonomy" id="1411022"/>
    <lineage>
        <taxon>Bacteria</taxon>
        <taxon>Pseudomonadati</taxon>
        <taxon>Bacteroidota</taxon>
        <taxon>Bacteroidia</taxon>
        <taxon>Bacteroidales</taxon>
        <taxon>Tannerellaceae</taxon>
        <taxon>Tannerella</taxon>
    </lineage>
</organism>
<dbReference type="PANTHER" id="PTHR45661">
    <property type="entry name" value="SURFACE ANTIGEN"/>
    <property type="match status" value="1"/>
</dbReference>
<evidence type="ECO:0000313" key="2">
    <source>
        <dbReference type="Proteomes" id="UP000034982"/>
    </source>
</evidence>
<proteinExistence type="predicted"/>
<dbReference type="EMBL" id="AYYE01001214">
    <property type="protein sequence ID" value="ETK06164.1"/>
    <property type="molecule type" value="Genomic_DNA"/>
</dbReference>